<dbReference type="Gene3D" id="1.10.10.2910">
    <property type="match status" value="1"/>
</dbReference>
<gene>
    <name evidence="3" type="ORF">GCM10023165_51770</name>
</gene>
<reference evidence="4" key="1">
    <citation type="journal article" date="2019" name="Int. J. Syst. Evol. Microbiol.">
        <title>The Global Catalogue of Microorganisms (GCM) 10K type strain sequencing project: providing services to taxonomists for standard genome sequencing and annotation.</title>
        <authorList>
            <consortium name="The Broad Institute Genomics Platform"/>
            <consortium name="The Broad Institute Genome Sequencing Center for Infectious Disease"/>
            <person name="Wu L."/>
            <person name="Ma J."/>
        </authorList>
    </citation>
    <scope>NUCLEOTIDE SEQUENCE [LARGE SCALE GENOMIC DNA]</scope>
    <source>
        <strain evidence="4">JCM 17804</strain>
    </source>
</reference>
<dbReference type="RefSeq" id="WP_345541620.1">
    <property type="nucleotide sequence ID" value="NZ_BAABGJ010000081.1"/>
</dbReference>
<sequence>MNGIDLTSAKDAGPSISARALGLRIKAARESRGMTQDSLTSDLGFADRQTLSAIEQGDRKVKPKELLRIAEVLDYDIEHFLDPFVVAGEAAFSWRANERVPAKTLDAFEERAGRLIGMLRFLRRCQPGSAPPFSLALRLTILSTYEEALASGEAVAQNLELGSPPAERLIDRIESALDIAVLYIDPSPSAEGEAGISGATCHLPDLGVILINRNESPARRHFDAAHELFHAMTWNAMRPERLDVSAQAARGKAKRIEQLADNFASGLLMPTVSLDKLIDARAFGDVAHLVEVADRLQVSPAALAWRLFNAKRIDETVRLRLCQAKSGLIDSPKPKRYSDSFVAQVHAGIEHGHVSARKVAKALGLTLPKLAELFEEHSKPLPFAM</sequence>
<dbReference type="Gene3D" id="1.10.260.40">
    <property type="entry name" value="lambda repressor-like DNA-binding domains"/>
    <property type="match status" value="1"/>
</dbReference>
<dbReference type="CDD" id="cd00093">
    <property type="entry name" value="HTH_XRE"/>
    <property type="match status" value="1"/>
</dbReference>
<dbReference type="SMART" id="SM00530">
    <property type="entry name" value="HTH_XRE"/>
    <property type="match status" value="1"/>
</dbReference>
<protein>
    <submittedName>
        <fullName evidence="3">ImmA/IrrE family metallo-endopeptidase</fullName>
    </submittedName>
</protein>
<dbReference type="Pfam" id="PF01381">
    <property type="entry name" value="HTH_3"/>
    <property type="match status" value="1"/>
</dbReference>
<evidence type="ECO:0000259" key="2">
    <source>
        <dbReference type="PROSITE" id="PS50943"/>
    </source>
</evidence>
<dbReference type="Pfam" id="PF06114">
    <property type="entry name" value="Peptidase_M78"/>
    <property type="match status" value="1"/>
</dbReference>
<evidence type="ECO:0000313" key="4">
    <source>
        <dbReference type="Proteomes" id="UP001500975"/>
    </source>
</evidence>
<dbReference type="EMBL" id="BAABGJ010000081">
    <property type="protein sequence ID" value="GAA4357628.1"/>
    <property type="molecule type" value="Genomic_DNA"/>
</dbReference>
<dbReference type="InterPro" id="IPR010982">
    <property type="entry name" value="Lambda_DNA-bd_dom_sf"/>
</dbReference>
<comment type="similarity">
    <text evidence="1">Belongs to the short-chain fatty acyl-CoA assimilation regulator (ScfR) family.</text>
</comment>
<dbReference type="Proteomes" id="UP001500975">
    <property type="component" value="Unassembled WGS sequence"/>
</dbReference>
<dbReference type="PROSITE" id="PS50943">
    <property type="entry name" value="HTH_CROC1"/>
    <property type="match status" value="1"/>
</dbReference>
<evidence type="ECO:0000313" key="3">
    <source>
        <dbReference type="EMBL" id="GAA4357628.1"/>
    </source>
</evidence>
<dbReference type="PANTHER" id="PTHR43236">
    <property type="entry name" value="ANTITOXIN HIGA1"/>
    <property type="match status" value="1"/>
</dbReference>
<dbReference type="InterPro" id="IPR010359">
    <property type="entry name" value="IrrE_HExxH"/>
</dbReference>
<proteinExistence type="inferred from homology"/>
<name>A0ABP8IFB7_9BURK</name>
<dbReference type="InterPro" id="IPR001387">
    <property type="entry name" value="Cro/C1-type_HTH"/>
</dbReference>
<accession>A0ABP8IFB7</accession>
<comment type="caution">
    <text evidence="3">The sequence shown here is derived from an EMBL/GenBank/DDBJ whole genome shotgun (WGS) entry which is preliminary data.</text>
</comment>
<feature type="domain" description="HTH cro/C1-type" evidence="2">
    <location>
        <begin position="25"/>
        <end position="80"/>
    </location>
</feature>
<dbReference type="InterPro" id="IPR052345">
    <property type="entry name" value="Rad_response_metalloprotease"/>
</dbReference>
<organism evidence="3 4">
    <name type="scientific">Variovorax defluvii</name>
    <dbReference type="NCBI Taxonomy" id="913761"/>
    <lineage>
        <taxon>Bacteria</taxon>
        <taxon>Pseudomonadati</taxon>
        <taxon>Pseudomonadota</taxon>
        <taxon>Betaproteobacteria</taxon>
        <taxon>Burkholderiales</taxon>
        <taxon>Comamonadaceae</taxon>
        <taxon>Variovorax</taxon>
    </lineage>
</organism>
<dbReference type="SUPFAM" id="SSF47413">
    <property type="entry name" value="lambda repressor-like DNA-binding domains"/>
    <property type="match status" value="1"/>
</dbReference>
<evidence type="ECO:0000256" key="1">
    <source>
        <dbReference type="ARBA" id="ARBA00007227"/>
    </source>
</evidence>
<dbReference type="PANTHER" id="PTHR43236:SF1">
    <property type="entry name" value="BLL7220 PROTEIN"/>
    <property type="match status" value="1"/>
</dbReference>
<keyword evidence="4" id="KW-1185">Reference proteome</keyword>